<feature type="region of interest" description="Disordered" evidence="1">
    <location>
        <begin position="66"/>
        <end position="101"/>
    </location>
</feature>
<accession>A0A0B5IX65</accession>
<dbReference type="GeneID" id="23462245"/>
<sequence>MPIMAMTTTATAKREVVVDNNKKDKHEPLRRPLSGRLPIVVQVFLSTCCPFACRSNQSSIKLCKMVKRKDQQKHAKRFGQKDKRERDNTISHPRLRRHPSH</sequence>
<protein>
    <submittedName>
        <fullName evidence="2">Uncharacterized protein</fullName>
    </submittedName>
</protein>
<proteinExistence type="predicted"/>
<name>A0A0B5IX65_9VIRU</name>
<dbReference type="Proteomes" id="UP000202511">
    <property type="component" value="Segment"/>
</dbReference>
<evidence type="ECO:0000313" key="3">
    <source>
        <dbReference type="Proteomes" id="UP000202511"/>
    </source>
</evidence>
<dbReference type="EMBL" id="KP136319">
    <property type="protein sequence ID" value="AJF97328.1"/>
    <property type="molecule type" value="Genomic_DNA"/>
</dbReference>
<evidence type="ECO:0000256" key="1">
    <source>
        <dbReference type="SAM" id="MobiDB-lite"/>
    </source>
</evidence>
<feature type="compositionally biased region" description="Basic and acidic residues" evidence="1">
    <location>
        <begin position="68"/>
        <end position="89"/>
    </location>
</feature>
<evidence type="ECO:0000313" key="2">
    <source>
        <dbReference type="EMBL" id="AJF97328.1"/>
    </source>
</evidence>
<organism evidence="2 3">
    <name type="scientific">Pandoravirus inopinatum</name>
    <dbReference type="NCBI Taxonomy" id="1605721"/>
    <lineage>
        <taxon>Viruses</taxon>
        <taxon>Pandoravirus</taxon>
    </lineage>
</organism>
<dbReference type="KEGG" id="vg:23462245"/>
<reference evidence="2 3" key="1">
    <citation type="journal article" date="2015" name="Parasitol. Res.">
        <title>Viruses in close associations with free-living amoebae.</title>
        <authorList>
            <person name="Scheid P."/>
        </authorList>
    </citation>
    <scope>NUCLEOTIDE SEQUENCE [LARGE SCALE GENOMIC DNA]</scope>
    <source>
        <strain evidence="2">KlaHel</strain>
    </source>
</reference>
<dbReference type="RefSeq" id="YP_009119563.1">
    <property type="nucleotide sequence ID" value="NC_026440.1"/>
</dbReference>